<sequence length="526" mass="57474">MDSSRKADSQSIPKPPRSSRGSDISARHKPEDHALAASYRRPSFVASSGYARSTLLATSPAPKSYLQREEVEDLEQEERELLREHHQPRRTHETRVLIKFSAPLILTFLLQSSEQFSTVFSLGHLGTKELGARFSVFQGIITALDTLCSQAYGAGKPKLIGVHVQRCLLFLIVLHIPIIAIWLNVEPMLLVLRQDPQISKLAGRYMRVFAFGMTPFALFETLKRFMQAQGLMSAATYVLCITAPINIILNYVLVWHKTLGFGFLGAPTAVVLTYWLQAILMLLYIRFIDGRQAWAGFSKAALTGWGPMLRLALPGTIMIVSEWAIFEATSIIAGSLGQRPLAAQSILTTTASLVFQTPFALSVAVSTRSGNLIGANLPGPARIACRTGLLFGAALALFFSVGLFLARHYIGLLFTSDKRTVALVAEVLPLMSLFVIFDTMGAVAGGVLRGMGKQRIGAIVNIPSYYLVGLPIGLALAFKTSLGLTGIWIGLSVALFLVSAVEMYVILRCDWETLVEEAQDALESTP</sequence>
<feature type="transmembrane region" description="Helical" evidence="7">
    <location>
        <begin position="205"/>
        <end position="222"/>
    </location>
</feature>
<comment type="similarity">
    <text evidence="2">Belongs to the multi antimicrobial extrusion (MATE) (TC 2.A.66.1) family.</text>
</comment>
<name>A0A1Y2F2K6_PROLT</name>
<organism evidence="8 9">
    <name type="scientific">Protomyces lactucae-debilis</name>
    <dbReference type="NCBI Taxonomy" id="2754530"/>
    <lineage>
        <taxon>Eukaryota</taxon>
        <taxon>Fungi</taxon>
        <taxon>Dikarya</taxon>
        <taxon>Ascomycota</taxon>
        <taxon>Taphrinomycotina</taxon>
        <taxon>Taphrinomycetes</taxon>
        <taxon>Taphrinales</taxon>
        <taxon>Protomycetaceae</taxon>
        <taxon>Protomyces</taxon>
    </lineage>
</organism>
<protein>
    <submittedName>
        <fullName evidence="8">Mate-domain-containing protein</fullName>
    </submittedName>
</protein>
<evidence type="ECO:0000256" key="1">
    <source>
        <dbReference type="ARBA" id="ARBA00004141"/>
    </source>
</evidence>
<evidence type="ECO:0000256" key="4">
    <source>
        <dbReference type="ARBA" id="ARBA00022989"/>
    </source>
</evidence>
<evidence type="ECO:0000256" key="3">
    <source>
        <dbReference type="ARBA" id="ARBA00022692"/>
    </source>
</evidence>
<feature type="transmembrane region" description="Helical" evidence="7">
    <location>
        <begin position="460"/>
        <end position="478"/>
    </location>
</feature>
<dbReference type="GO" id="GO:0015297">
    <property type="term" value="F:antiporter activity"/>
    <property type="evidence" value="ECO:0007669"/>
    <property type="project" value="InterPro"/>
</dbReference>
<dbReference type="InterPro" id="IPR045069">
    <property type="entry name" value="MATE_euk"/>
</dbReference>
<feature type="transmembrane region" description="Helical" evidence="7">
    <location>
        <begin position="167"/>
        <end position="185"/>
    </location>
</feature>
<accession>A0A1Y2F2K6</accession>
<keyword evidence="4 7" id="KW-1133">Transmembrane helix</keyword>
<feature type="transmembrane region" description="Helical" evidence="7">
    <location>
        <begin position="234"/>
        <end position="255"/>
    </location>
</feature>
<reference evidence="8 9" key="1">
    <citation type="submission" date="2016-07" db="EMBL/GenBank/DDBJ databases">
        <title>Pervasive Adenine N6-methylation of Active Genes in Fungi.</title>
        <authorList>
            <consortium name="DOE Joint Genome Institute"/>
            <person name="Mondo S.J."/>
            <person name="Dannebaum R.O."/>
            <person name="Kuo R.C."/>
            <person name="Labutti K."/>
            <person name="Haridas S."/>
            <person name="Kuo A."/>
            <person name="Salamov A."/>
            <person name="Ahrendt S.R."/>
            <person name="Lipzen A."/>
            <person name="Sullivan W."/>
            <person name="Andreopoulos W.B."/>
            <person name="Clum A."/>
            <person name="Lindquist E."/>
            <person name="Daum C."/>
            <person name="Ramamoorthy G.K."/>
            <person name="Gryganskyi A."/>
            <person name="Culley D."/>
            <person name="Magnuson J.K."/>
            <person name="James T.Y."/>
            <person name="O'Malley M.A."/>
            <person name="Stajich J.E."/>
            <person name="Spatafora J.W."/>
            <person name="Visel A."/>
            <person name="Grigoriev I.V."/>
        </authorList>
    </citation>
    <scope>NUCLEOTIDE SEQUENCE [LARGE SCALE GENOMIC DNA]</scope>
    <source>
        <strain evidence="8 9">12-1054</strain>
    </source>
</reference>
<evidence type="ECO:0000256" key="7">
    <source>
        <dbReference type="SAM" id="Phobius"/>
    </source>
</evidence>
<dbReference type="OrthoDB" id="2126698at2759"/>
<feature type="region of interest" description="Disordered" evidence="6">
    <location>
        <begin position="1"/>
        <end position="38"/>
    </location>
</feature>
<dbReference type="InterPro" id="IPR002528">
    <property type="entry name" value="MATE_fam"/>
</dbReference>
<dbReference type="Proteomes" id="UP000193685">
    <property type="component" value="Unassembled WGS sequence"/>
</dbReference>
<keyword evidence="5 7" id="KW-0472">Membrane</keyword>
<feature type="transmembrane region" description="Helical" evidence="7">
    <location>
        <begin position="261"/>
        <end position="287"/>
    </location>
</feature>
<evidence type="ECO:0000256" key="5">
    <source>
        <dbReference type="ARBA" id="ARBA00023136"/>
    </source>
</evidence>
<dbReference type="GeneID" id="63788601"/>
<dbReference type="CDD" id="cd13132">
    <property type="entry name" value="MATE_eukaryotic"/>
    <property type="match status" value="1"/>
</dbReference>
<evidence type="ECO:0000256" key="6">
    <source>
        <dbReference type="SAM" id="MobiDB-lite"/>
    </source>
</evidence>
<dbReference type="GO" id="GO:0042910">
    <property type="term" value="F:xenobiotic transmembrane transporter activity"/>
    <property type="evidence" value="ECO:0007669"/>
    <property type="project" value="InterPro"/>
</dbReference>
<dbReference type="RefSeq" id="XP_040723229.1">
    <property type="nucleotide sequence ID" value="XM_040872002.1"/>
</dbReference>
<evidence type="ECO:0000256" key="2">
    <source>
        <dbReference type="ARBA" id="ARBA00010199"/>
    </source>
</evidence>
<gene>
    <name evidence="8" type="ORF">BCR37DRAFT_403416</name>
</gene>
<feature type="transmembrane region" description="Helical" evidence="7">
    <location>
        <begin position="388"/>
        <end position="410"/>
    </location>
</feature>
<dbReference type="STRING" id="56484.A0A1Y2F2K6"/>
<proteinExistence type="inferred from homology"/>
<keyword evidence="3 7" id="KW-0812">Transmembrane</keyword>
<evidence type="ECO:0000313" key="8">
    <source>
        <dbReference type="EMBL" id="ORY78118.1"/>
    </source>
</evidence>
<comment type="caution">
    <text evidence="8">The sequence shown here is derived from an EMBL/GenBank/DDBJ whole genome shotgun (WGS) entry which is preliminary data.</text>
</comment>
<feature type="compositionally biased region" description="Basic and acidic residues" evidence="6">
    <location>
        <begin position="25"/>
        <end position="34"/>
    </location>
</feature>
<evidence type="ECO:0000313" key="9">
    <source>
        <dbReference type="Proteomes" id="UP000193685"/>
    </source>
</evidence>
<dbReference type="EMBL" id="MCFI01000018">
    <property type="protein sequence ID" value="ORY78118.1"/>
    <property type="molecule type" value="Genomic_DNA"/>
</dbReference>
<dbReference type="NCBIfam" id="TIGR00797">
    <property type="entry name" value="matE"/>
    <property type="match status" value="1"/>
</dbReference>
<feature type="transmembrane region" description="Helical" evidence="7">
    <location>
        <begin position="430"/>
        <end position="448"/>
    </location>
</feature>
<dbReference type="GO" id="GO:1990961">
    <property type="term" value="P:xenobiotic detoxification by transmembrane export across the plasma membrane"/>
    <property type="evidence" value="ECO:0007669"/>
    <property type="project" value="InterPro"/>
</dbReference>
<dbReference type="PANTHER" id="PTHR11206">
    <property type="entry name" value="MULTIDRUG RESISTANCE PROTEIN"/>
    <property type="match status" value="1"/>
</dbReference>
<dbReference type="GO" id="GO:0016020">
    <property type="term" value="C:membrane"/>
    <property type="evidence" value="ECO:0007669"/>
    <property type="project" value="UniProtKB-SubCell"/>
</dbReference>
<feature type="transmembrane region" description="Helical" evidence="7">
    <location>
        <begin position="484"/>
        <end position="507"/>
    </location>
</feature>
<dbReference type="OMA" id="AAWFELF"/>
<keyword evidence="9" id="KW-1185">Reference proteome</keyword>
<dbReference type="AlphaFoldDB" id="A0A1Y2F2K6"/>
<comment type="subcellular location">
    <subcellularLocation>
        <location evidence="1">Membrane</location>
        <topology evidence="1">Multi-pass membrane protein</topology>
    </subcellularLocation>
</comment>
<dbReference type="Pfam" id="PF01554">
    <property type="entry name" value="MatE"/>
    <property type="match status" value="2"/>
</dbReference>